<evidence type="ECO:0000256" key="14">
    <source>
        <dbReference type="ARBA" id="ARBA00048480"/>
    </source>
</evidence>
<dbReference type="PANTHER" id="PTHR22589:SF114">
    <property type="entry name" value="CARNITINE O-PALMITOYLTRANSFERASE"/>
    <property type="match status" value="1"/>
</dbReference>
<evidence type="ECO:0000256" key="6">
    <source>
        <dbReference type="ARBA" id="ARBA00022679"/>
    </source>
</evidence>
<keyword evidence="5" id="KW-0813">Transport</keyword>
<keyword evidence="21" id="KW-1185">Reference proteome</keyword>
<evidence type="ECO:0000256" key="10">
    <source>
        <dbReference type="ARBA" id="ARBA00023098"/>
    </source>
</evidence>
<dbReference type="GO" id="GO:0005741">
    <property type="term" value="C:mitochondrial outer membrane"/>
    <property type="evidence" value="ECO:0007669"/>
    <property type="project" value="UniProtKB-SubCell"/>
</dbReference>
<dbReference type="Proteomes" id="UP000265040">
    <property type="component" value="Chromosome 19"/>
</dbReference>
<dbReference type="Pfam" id="PF16484">
    <property type="entry name" value="CPT_N"/>
    <property type="match status" value="1"/>
</dbReference>
<protein>
    <recommendedName>
        <fullName evidence="4">carnitine O-palmitoyltransferase</fullName>
        <ecNumber evidence="4">2.3.1.21</ecNumber>
    </recommendedName>
</protein>
<dbReference type="GO" id="GO:0004095">
    <property type="term" value="F:carnitine O-palmitoyltransferase activity"/>
    <property type="evidence" value="ECO:0007669"/>
    <property type="project" value="UniProtKB-EC"/>
</dbReference>
<keyword evidence="8" id="KW-0276">Fatty acid metabolism</keyword>
<feature type="transmembrane region" description="Helical" evidence="17">
    <location>
        <begin position="50"/>
        <end position="74"/>
    </location>
</feature>
<evidence type="ECO:0000256" key="13">
    <source>
        <dbReference type="ARBA" id="ARBA00023315"/>
    </source>
</evidence>
<evidence type="ECO:0000256" key="2">
    <source>
        <dbReference type="ARBA" id="ARBA00005005"/>
    </source>
</evidence>
<evidence type="ECO:0000256" key="3">
    <source>
        <dbReference type="ARBA" id="ARBA00005232"/>
    </source>
</evidence>
<dbReference type="Gene3D" id="3.30.559.10">
    <property type="entry name" value="Chloramphenicol acetyltransferase-like domain"/>
    <property type="match status" value="2"/>
</dbReference>
<keyword evidence="7 17" id="KW-0812">Transmembrane</keyword>
<evidence type="ECO:0000256" key="11">
    <source>
        <dbReference type="ARBA" id="ARBA00023128"/>
    </source>
</evidence>
<feature type="domain" description="Choline/carnitine acyltransferase" evidence="18">
    <location>
        <begin position="668"/>
        <end position="709"/>
    </location>
</feature>
<feature type="active site" description="Proton acceptor" evidence="15">
    <location>
        <position position="466"/>
    </location>
</feature>
<dbReference type="SUPFAM" id="SSF52777">
    <property type="entry name" value="CoA-dependent acyltransferases"/>
    <property type="match status" value="2"/>
</dbReference>
<keyword evidence="10" id="KW-0443">Lipid metabolism</keyword>
<comment type="catalytic activity">
    <reaction evidence="14">
        <text>(R)-carnitine + hexadecanoyl-CoA = O-hexadecanoyl-(R)-carnitine + CoA</text>
        <dbReference type="Rhea" id="RHEA:12661"/>
        <dbReference type="ChEBI" id="CHEBI:16347"/>
        <dbReference type="ChEBI" id="CHEBI:17490"/>
        <dbReference type="ChEBI" id="CHEBI:57287"/>
        <dbReference type="ChEBI" id="CHEBI:57379"/>
        <dbReference type="EC" id="2.3.1.21"/>
    </reaction>
    <physiologicalReaction direction="left-to-right" evidence="14">
        <dbReference type="Rhea" id="RHEA:12662"/>
    </physiologicalReaction>
</comment>
<evidence type="ECO:0000313" key="20">
    <source>
        <dbReference type="Ensembl" id="ENSATEP00000062073.1"/>
    </source>
</evidence>
<dbReference type="AlphaFoldDB" id="A0A7N6BD70"/>
<dbReference type="InterPro" id="IPR023213">
    <property type="entry name" value="CAT-like_dom_sf"/>
</dbReference>
<sequence>MAEAHQAVAFQFTVTPEGIDLQLSHQALTEIYLSGMRSWKKRIIRLKNSVITGVYPASPSSWLFVVIAILATMYTRSDPSMGLIAKIQEHLPSMSTQCQVVLSAVLFSTMLWLLLIFTMRLCLKQLLSYHRWMFEQHGKMSTTTKVWALVRIFSGRKPLLYSYQGSLPNLPVPTIKDTVKRYLESVRPLMDDAKFERMTKLATEFESSLGNRLQWYLKLKALWASNYVSDWWEEYVYLRGRGPIMVNSNYYGMDFLYVIPTPIQAARAGNSIHAFFLYRRKLNKEEIKPVSTVIPLCAAQCERIFNTTRIPGEENDTVQHWQDSDYIVVYHRGRYFRLRVYQAGRLLSPREIEFQIQRILDDPTPPCKGEAKLGALTAGDRIPWAKARAKYFSSGVNKRSLDCIERAAFFVTLDDDEQCVMGDDSAASLDRYAKSLLHGKCYDRWFDKSFSVVYYKNGKKGINGEHSWADAPVVAHLWEYTLATDSFQLGYNAEGHCKGEVDASLPRPQKLNWEILPECEEQISQSLAVAQALADDVDFHVFPFQDFGKGKIKKCRVSPDAFIQMALQLAYYRERGTFCLTYEASMTRLFREGRTETVRSCSNESSAFVRALEGGEAADVCRRLFRAASEKHQLLYRLAMTGAGIDRHLFCLYVVSKYLGVESPFLKEVADDGYGLSYCILGENLINFHISCKHSCPDTDAHKFGAQIRKALHDLIKLLSPIEKEPNKTEEKKMEVKKEL</sequence>
<dbReference type="InterPro" id="IPR032476">
    <property type="entry name" value="CPT_N"/>
</dbReference>
<gene>
    <name evidence="20" type="primary">CPT1B</name>
</gene>
<dbReference type="InterPro" id="IPR039551">
    <property type="entry name" value="Cho/carn_acyl_trans"/>
</dbReference>
<dbReference type="Gene3D" id="3.30.559.70">
    <property type="entry name" value="Choline/Carnitine o-acyltransferase, domain 2"/>
    <property type="match status" value="1"/>
</dbReference>
<keyword evidence="12 17" id="KW-0472">Membrane</keyword>
<evidence type="ECO:0000313" key="21">
    <source>
        <dbReference type="Proteomes" id="UP000265040"/>
    </source>
</evidence>
<dbReference type="InterPro" id="IPR042231">
    <property type="entry name" value="Cho/carn_acyl_trans_2"/>
</dbReference>
<proteinExistence type="inferred from homology"/>
<reference evidence="20" key="3">
    <citation type="submission" date="2025-09" db="UniProtKB">
        <authorList>
            <consortium name="Ensembl"/>
        </authorList>
    </citation>
    <scope>IDENTIFICATION</scope>
</reference>
<feature type="domain" description="Choline/carnitine acyltransferase" evidence="18">
    <location>
        <begin position="170"/>
        <end position="667"/>
    </location>
</feature>
<evidence type="ECO:0000256" key="9">
    <source>
        <dbReference type="ARBA" id="ARBA00022989"/>
    </source>
</evidence>
<accession>A0A7N6BD70</accession>
<dbReference type="FunFam" id="3.30.559.70:FF:000001">
    <property type="entry name" value="Carnitine O-palmitoyltransferase 1, liver isoform"/>
    <property type="match status" value="1"/>
</dbReference>
<dbReference type="InterPro" id="IPR000542">
    <property type="entry name" value="Carn_acyl_trans"/>
</dbReference>
<evidence type="ECO:0000256" key="5">
    <source>
        <dbReference type="ARBA" id="ARBA00022448"/>
    </source>
</evidence>
<feature type="domain" description="Carnitine O-palmitoyltransferase N-terminal" evidence="19">
    <location>
        <begin position="1"/>
        <end position="47"/>
    </location>
</feature>
<evidence type="ECO:0000259" key="18">
    <source>
        <dbReference type="Pfam" id="PF00755"/>
    </source>
</evidence>
<dbReference type="Pfam" id="PF00755">
    <property type="entry name" value="Carn_acyltransf"/>
    <property type="match status" value="2"/>
</dbReference>
<dbReference type="UniPathway" id="UPA00659"/>
<dbReference type="PROSITE" id="PS00440">
    <property type="entry name" value="ACYLTRANSF_C_2"/>
    <property type="match status" value="1"/>
</dbReference>
<name>A0A7N6BD70_ANATE</name>
<evidence type="ECO:0000256" key="8">
    <source>
        <dbReference type="ARBA" id="ARBA00022832"/>
    </source>
</evidence>
<reference evidence="20" key="2">
    <citation type="submission" date="2025-08" db="UniProtKB">
        <authorList>
            <consortium name="Ensembl"/>
        </authorList>
    </citation>
    <scope>IDENTIFICATION</scope>
</reference>
<keyword evidence="9 17" id="KW-1133">Transmembrane helix</keyword>
<evidence type="ECO:0000256" key="16">
    <source>
        <dbReference type="RuleBase" id="RU003801"/>
    </source>
</evidence>
<evidence type="ECO:0000256" key="1">
    <source>
        <dbReference type="ARBA" id="ARBA00004374"/>
    </source>
</evidence>
<dbReference type="PROSITE" id="PS00439">
    <property type="entry name" value="ACYLTRANSF_C_1"/>
    <property type="match status" value="1"/>
</dbReference>
<dbReference type="Ensembl" id="ENSATET00000058026.2">
    <property type="protein sequence ID" value="ENSATEP00000062073.1"/>
    <property type="gene ID" value="ENSATEG00000017909.3"/>
</dbReference>
<evidence type="ECO:0000256" key="17">
    <source>
        <dbReference type="SAM" id="Phobius"/>
    </source>
</evidence>
<keyword evidence="13 16" id="KW-0012">Acyltransferase</keyword>
<comment type="subcellular location">
    <subcellularLocation>
        <location evidence="1">Mitochondrion outer membrane</location>
        <topology evidence="1">Multi-pass membrane protein</topology>
    </subcellularLocation>
</comment>
<keyword evidence="11" id="KW-0496">Mitochondrion</keyword>
<dbReference type="EC" id="2.3.1.21" evidence="4"/>
<dbReference type="GO" id="GO:0006635">
    <property type="term" value="P:fatty acid beta-oxidation"/>
    <property type="evidence" value="ECO:0007669"/>
    <property type="project" value="UniProtKB-UniPathway"/>
</dbReference>
<feature type="transmembrane region" description="Helical" evidence="17">
    <location>
        <begin position="100"/>
        <end position="123"/>
    </location>
</feature>
<organism evidence="20 21">
    <name type="scientific">Anabas testudineus</name>
    <name type="common">Climbing perch</name>
    <name type="synonym">Anthias testudineus</name>
    <dbReference type="NCBI Taxonomy" id="64144"/>
    <lineage>
        <taxon>Eukaryota</taxon>
        <taxon>Metazoa</taxon>
        <taxon>Chordata</taxon>
        <taxon>Craniata</taxon>
        <taxon>Vertebrata</taxon>
        <taxon>Euteleostomi</taxon>
        <taxon>Actinopterygii</taxon>
        <taxon>Neopterygii</taxon>
        <taxon>Teleostei</taxon>
        <taxon>Neoteleostei</taxon>
        <taxon>Acanthomorphata</taxon>
        <taxon>Anabantaria</taxon>
        <taxon>Anabantiformes</taxon>
        <taxon>Anabantoidei</taxon>
        <taxon>Anabantidae</taxon>
        <taxon>Anabas</taxon>
    </lineage>
</organism>
<evidence type="ECO:0000259" key="19">
    <source>
        <dbReference type="Pfam" id="PF16484"/>
    </source>
</evidence>
<dbReference type="GeneTree" id="ENSGT01150000286917"/>
<evidence type="ECO:0000256" key="15">
    <source>
        <dbReference type="PIRSR" id="PIRSR600542-1"/>
    </source>
</evidence>
<reference evidence="20" key="1">
    <citation type="submission" date="2021-04" db="EMBL/GenBank/DDBJ databases">
        <authorList>
            <consortium name="Wellcome Sanger Institute Data Sharing"/>
        </authorList>
    </citation>
    <scope>NUCLEOTIDE SEQUENCE [LARGE SCALE GENOMIC DNA]</scope>
</reference>
<keyword evidence="6 16" id="KW-0808">Transferase</keyword>
<dbReference type="PANTHER" id="PTHR22589">
    <property type="entry name" value="CARNITINE O-ACYLTRANSFERASE"/>
    <property type="match status" value="1"/>
</dbReference>
<dbReference type="Gene3D" id="6.10.250.1760">
    <property type="match status" value="1"/>
</dbReference>
<comment type="pathway">
    <text evidence="2">Lipid metabolism; fatty acid beta-oxidation.</text>
</comment>
<evidence type="ECO:0000256" key="12">
    <source>
        <dbReference type="ARBA" id="ARBA00023136"/>
    </source>
</evidence>
<dbReference type="GO" id="GO:0009437">
    <property type="term" value="P:carnitine metabolic process"/>
    <property type="evidence" value="ECO:0007669"/>
    <property type="project" value="TreeGrafter"/>
</dbReference>
<evidence type="ECO:0000256" key="4">
    <source>
        <dbReference type="ARBA" id="ARBA00013243"/>
    </source>
</evidence>
<comment type="similarity">
    <text evidence="3 16">Belongs to the carnitine/choline acetyltransferase family.</text>
</comment>
<evidence type="ECO:0000256" key="7">
    <source>
        <dbReference type="ARBA" id="ARBA00022692"/>
    </source>
</evidence>